<evidence type="ECO:0000256" key="1">
    <source>
        <dbReference type="SAM" id="MobiDB-lite"/>
    </source>
</evidence>
<feature type="non-terminal residue" evidence="2">
    <location>
        <position position="196"/>
    </location>
</feature>
<feature type="region of interest" description="Disordered" evidence="1">
    <location>
        <begin position="141"/>
        <end position="172"/>
    </location>
</feature>
<proteinExistence type="predicted"/>
<dbReference type="Proteomes" id="UP000241462">
    <property type="component" value="Unassembled WGS sequence"/>
</dbReference>
<protein>
    <submittedName>
        <fullName evidence="2">Uncharacterized protein</fullName>
    </submittedName>
</protein>
<evidence type="ECO:0000313" key="2">
    <source>
        <dbReference type="EMBL" id="PSR82852.1"/>
    </source>
</evidence>
<reference evidence="2 3" key="1">
    <citation type="journal article" date="2018" name="Mycol. Prog.">
        <title>Coniella lustricola, a new species from submerged detritus.</title>
        <authorList>
            <person name="Raudabaugh D.B."/>
            <person name="Iturriaga T."/>
            <person name="Carver A."/>
            <person name="Mondo S."/>
            <person name="Pangilinan J."/>
            <person name="Lipzen A."/>
            <person name="He G."/>
            <person name="Amirebrahimi M."/>
            <person name="Grigoriev I.V."/>
            <person name="Miller A.N."/>
        </authorList>
    </citation>
    <scope>NUCLEOTIDE SEQUENCE [LARGE SCALE GENOMIC DNA]</scope>
    <source>
        <strain evidence="2 3">B22-T-1</strain>
    </source>
</reference>
<dbReference type="EMBL" id="KZ678469">
    <property type="protein sequence ID" value="PSR82852.1"/>
    <property type="molecule type" value="Genomic_DNA"/>
</dbReference>
<organism evidence="2 3">
    <name type="scientific">Coniella lustricola</name>
    <dbReference type="NCBI Taxonomy" id="2025994"/>
    <lineage>
        <taxon>Eukaryota</taxon>
        <taxon>Fungi</taxon>
        <taxon>Dikarya</taxon>
        <taxon>Ascomycota</taxon>
        <taxon>Pezizomycotina</taxon>
        <taxon>Sordariomycetes</taxon>
        <taxon>Sordariomycetidae</taxon>
        <taxon>Diaporthales</taxon>
        <taxon>Schizoparmaceae</taxon>
        <taxon>Coniella</taxon>
    </lineage>
</organism>
<gene>
    <name evidence="2" type="ORF">BD289DRAFT_436796</name>
</gene>
<name>A0A2T3A4X4_9PEZI</name>
<feature type="compositionally biased region" description="Polar residues" evidence="1">
    <location>
        <begin position="159"/>
        <end position="172"/>
    </location>
</feature>
<accession>A0A2T3A4X4</accession>
<keyword evidence="3" id="KW-1185">Reference proteome</keyword>
<dbReference type="InParanoid" id="A0A2T3A4X4"/>
<evidence type="ECO:0000313" key="3">
    <source>
        <dbReference type="Proteomes" id="UP000241462"/>
    </source>
</evidence>
<dbReference type="AlphaFoldDB" id="A0A2T3A4X4"/>
<sequence>MPNKAVFGCPVCTFLLIDNQWVASHLRVRARPEHHPAFACWARTKTRSRSHQPKAKAPSSPTIHECNVLELLARPVSPKARANTRMAQVWSRTGRGRCLLPFHCIQLHSIQFSSARLSSANPMPSPTRSLAHSPSAAIPSRVHFLPHGTPRAEPGPKSSPASESILQGRDGSSFSLAPQRPLLSYLWSLLSVRLMF</sequence>